<dbReference type="Proteomes" id="UP001153954">
    <property type="component" value="Unassembled WGS sequence"/>
</dbReference>
<dbReference type="EMBL" id="CAKOGL010000011">
    <property type="protein sequence ID" value="CAH2092114.1"/>
    <property type="molecule type" value="Genomic_DNA"/>
</dbReference>
<dbReference type="SMART" id="SM00700">
    <property type="entry name" value="JHBP"/>
    <property type="match status" value="1"/>
</dbReference>
<gene>
    <name evidence="4" type="ORF">EEDITHA_LOCUS7903</name>
</gene>
<evidence type="ECO:0000256" key="2">
    <source>
        <dbReference type="ARBA" id="ARBA00023108"/>
    </source>
</evidence>
<evidence type="ECO:0008006" key="6">
    <source>
        <dbReference type="Google" id="ProtNLM"/>
    </source>
</evidence>
<evidence type="ECO:0000256" key="3">
    <source>
        <dbReference type="ARBA" id="ARBA00060902"/>
    </source>
</evidence>
<sequence>MHACDLKDRDFKKCLREQMVQSIPQFTKGIPKLGVASIDPVDLDDISIDGNGLILKFTNAQMHGLSKTKLTDLDVEIGERNEKFNMGIIADFSLTAKYNADGNILILPIKGNGDALINCKNVEVAITSNISHVNGDRGEHFKLIVPNYKYKIQSTTFNLTNLFNGNKQLADTTLQFANQNWEQLMDDLAPPVIKQIVKTIVKYINKFFSKIPIDRMVKGYKNAS</sequence>
<accession>A0AAU9TZH3</accession>
<dbReference type="AlphaFoldDB" id="A0AAU9TZH3"/>
<comment type="similarity">
    <text evidence="3">Belongs to the TO family.</text>
</comment>
<protein>
    <recommendedName>
        <fullName evidence="6">Circadian clock-controlled protein</fullName>
    </recommendedName>
</protein>
<dbReference type="Pfam" id="PF06585">
    <property type="entry name" value="JHBP"/>
    <property type="match status" value="1"/>
</dbReference>
<keyword evidence="2" id="KW-0090">Biological rhythms</keyword>
<dbReference type="GO" id="GO:0007623">
    <property type="term" value="P:circadian rhythm"/>
    <property type="evidence" value="ECO:0007669"/>
    <property type="project" value="UniProtKB-ARBA"/>
</dbReference>
<reference evidence="4" key="1">
    <citation type="submission" date="2022-03" db="EMBL/GenBank/DDBJ databases">
        <authorList>
            <person name="Tunstrom K."/>
        </authorList>
    </citation>
    <scope>NUCLEOTIDE SEQUENCE</scope>
</reference>
<evidence type="ECO:0000313" key="4">
    <source>
        <dbReference type="EMBL" id="CAH2092114.1"/>
    </source>
</evidence>
<organism evidence="4 5">
    <name type="scientific">Euphydryas editha</name>
    <name type="common">Edith's checkerspot</name>
    <dbReference type="NCBI Taxonomy" id="104508"/>
    <lineage>
        <taxon>Eukaryota</taxon>
        <taxon>Metazoa</taxon>
        <taxon>Ecdysozoa</taxon>
        <taxon>Arthropoda</taxon>
        <taxon>Hexapoda</taxon>
        <taxon>Insecta</taxon>
        <taxon>Pterygota</taxon>
        <taxon>Neoptera</taxon>
        <taxon>Endopterygota</taxon>
        <taxon>Lepidoptera</taxon>
        <taxon>Glossata</taxon>
        <taxon>Ditrysia</taxon>
        <taxon>Papilionoidea</taxon>
        <taxon>Nymphalidae</taxon>
        <taxon>Nymphalinae</taxon>
        <taxon>Euphydryas</taxon>
    </lineage>
</organism>
<evidence type="ECO:0000256" key="1">
    <source>
        <dbReference type="ARBA" id="ARBA00022729"/>
    </source>
</evidence>
<dbReference type="GO" id="GO:0005615">
    <property type="term" value="C:extracellular space"/>
    <property type="evidence" value="ECO:0007669"/>
    <property type="project" value="TreeGrafter"/>
</dbReference>
<name>A0AAU9TZH3_EUPED</name>
<dbReference type="InterPro" id="IPR038606">
    <property type="entry name" value="To_sf"/>
</dbReference>
<dbReference type="FunFam" id="3.15.10.30:FF:000001">
    <property type="entry name" value="Takeout-like protein 1"/>
    <property type="match status" value="1"/>
</dbReference>
<dbReference type="PANTHER" id="PTHR11008:SF32">
    <property type="entry name" value="CIRCADIAN CLOCK-CONTROLLED PROTEIN DAYWAKE-RELATED"/>
    <property type="match status" value="1"/>
</dbReference>
<dbReference type="PANTHER" id="PTHR11008">
    <property type="entry name" value="PROTEIN TAKEOUT-LIKE PROTEIN"/>
    <property type="match status" value="1"/>
</dbReference>
<dbReference type="Gene3D" id="3.15.10.30">
    <property type="entry name" value="Haemolymph juvenile hormone binding protein"/>
    <property type="match status" value="1"/>
</dbReference>
<comment type="caution">
    <text evidence="4">The sequence shown here is derived from an EMBL/GenBank/DDBJ whole genome shotgun (WGS) entry which is preliminary data.</text>
</comment>
<keyword evidence="1" id="KW-0732">Signal</keyword>
<dbReference type="InterPro" id="IPR010562">
    <property type="entry name" value="Haemolymph_juvenile_hormone-bd"/>
</dbReference>
<proteinExistence type="inferred from homology"/>
<evidence type="ECO:0000313" key="5">
    <source>
        <dbReference type="Proteomes" id="UP001153954"/>
    </source>
</evidence>
<keyword evidence="5" id="KW-1185">Reference proteome</keyword>